<proteinExistence type="predicted"/>
<evidence type="ECO:0000313" key="2">
    <source>
        <dbReference type="Proteomes" id="UP000186601"/>
    </source>
</evidence>
<dbReference type="EMBL" id="MLYV02000032">
    <property type="protein sequence ID" value="PSS37760.1"/>
    <property type="molecule type" value="Genomic_DNA"/>
</dbReference>
<sequence length="153" mass="16582">MPPTYLVEAPEFGSELQKSCNSILRRIVRSPVDLVSGGAFLPTRSNDGRYESFALGQGSNLHKTGSPLSRLFRQDTSDNFKVQIGELEAMSMLEVPPVSTEGAEEFSAKERRIDGSFSSLPRDVRCDTVKARGSICGCVGRNIGTISLSPNPT</sequence>
<comment type="caution">
    <text evidence="1">The sequence shown here is derived from an EMBL/GenBank/DDBJ whole genome shotgun (WGS) entry which is preliminary data.</text>
</comment>
<keyword evidence="2" id="KW-1185">Reference proteome</keyword>
<dbReference type="Proteomes" id="UP000186601">
    <property type="component" value="Unassembled WGS sequence"/>
</dbReference>
<name>A0A2R6S632_9APHY</name>
<organism evidence="1 2">
    <name type="scientific">Hermanssonia centrifuga</name>
    <dbReference type="NCBI Taxonomy" id="98765"/>
    <lineage>
        <taxon>Eukaryota</taxon>
        <taxon>Fungi</taxon>
        <taxon>Dikarya</taxon>
        <taxon>Basidiomycota</taxon>
        <taxon>Agaricomycotina</taxon>
        <taxon>Agaricomycetes</taxon>
        <taxon>Polyporales</taxon>
        <taxon>Meruliaceae</taxon>
        <taxon>Hermanssonia</taxon>
    </lineage>
</organism>
<protein>
    <submittedName>
        <fullName evidence="1">Uncharacterized protein</fullName>
    </submittedName>
</protein>
<evidence type="ECO:0000313" key="1">
    <source>
        <dbReference type="EMBL" id="PSS37760.1"/>
    </source>
</evidence>
<dbReference type="AlphaFoldDB" id="A0A2R6S632"/>
<accession>A0A2R6S632</accession>
<gene>
    <name evidence="1" type="ORF">PHLCEN_2v453</name>
</gene>
<reference evidence="1 2" key="1">
    <citation type="submission" date="2018-02" db="EMBL/GenBank/DDBJ databases">
        <title>Genome sequence of the basidiomycete white-rot fungus Phlebia centrifuga.</title>
        <authorList>
            <person name="Granchi Z."/>
            <person name="Peng M."/>
            <person name="de Vries R.P."/>
            <person name="Hilden K."/>
            <person name="Makela M.R."/>
            <person name="Grigoriev I."/>
            <person name="Riley R."/>
        </authorList>
    </citation>
    <scope>NUCLEOTIDE SEQUENCE [LARGE SCALE GENOMIC DNA]</scope>
    <source>
        <strain evidence="1 2">FBCC195</strain>
    </source>
</reference>